<name>A0A7W6K536_9HYPH</name>
<dbReference type="AlphaFoldDB" id="A0A7W6K536"/>
<gene>
    <name evidence="1" type="ORF">GGQ66_003038</name>
</gene>
<proteinExistence type="predicted"/>
<keyword evidence="2" id="KW-1185">Reference proteome</keyword>
<dbReference type="Proteomes" id="UP000584824">
    <property type="component" value="Unassembled WGS sequence"/>
</dbReference>
<organism evidence="1 2">
    <name type="scientific">Allorhizobium borbori</name>
    <dbReference type="NCBI Taxonomy" id="485907"/>
    <lineage>
        <taxon>Bacteria</taxon>
        <taxon>Pseudomonadati</taxon>
        <taxon>Pseudomonadota</taxon>
        <taxon>Alphaproteobacteria</taxon>
        <taxon>Hyphomicrobiales</taxon>
        <taxon>Rhizobiaceae</taxon>
        <taxon>Rhizobium/Agrobacterium group</taxon>
        <taxon>Allorhizobium</taxon>
    </lineage>
</organism>
<evidence type="ECO:0000313" key="2">
    <source>
        <dbReference type="Proteomes" id="UP000584824"/>
    </source>
</evidence>
<dbReference type="InterPro" id="IPR026002">
    <property type="entry name" value="ATC_hydrolase-like"/>
</dbReference>
<evidence type="ECO:0000313" key="1">
    <source>
        <dbReference type="EMBL" id="MBB4104461.1"/>
    </source>
</evidence>
<protein>
    <recommendedName>
        <fullName evidence="3">2-amino-thiazoline-4-carboxylic acid hydrolase</fullName>
    </recommendedName>
</protein>
<comment type="caution">
    <text evidence="1">The sequence shown here is derived from an EMBL/GenBank/DDBJ whole genome shotgun (WGS) entry which is preliminary data.</text>
</comment>
<dbReference type="RefSeq" id="WP_183793545.1">
    <property type="nucleotide sequence ID" value="NZ_JACIDU010000012.1"/>
</dbReference>
<sequence length="162" mass="18281">MKDMPILERRRIEAQILKHVHEVIEARSGAEEADAVIGTAVSRSAIDQGRGFAEALGHKPDFKDFADILPLWTKDDALKIETIETSAEKLEFNVLRCRYAEMYREMGLGRIGHLLSCNRDGDFCIGYNSDMKMTRTQTIMGGASHCDFRYRMEPEAGSHATK</sequence>
<dbReference type="Pfam" id="PF14196">
    <property type="entry name" value="ATC_hydrolase"/>
    <property type="match status" value="1"/>
</dbReference>
<accession>A0A7W6K536</accession>
<dbReference type="EMBL" id="JACIDU010000012">
    <property type="protein sequence ID" value="MBB4104461.1"/>
    <property type="molecule type" value="Genomic_DNA"/>
</dbReference>
<reference evidence="1 2" key="1">
    <citation type="submission" date="2020-08" db="EMBL/GenBank/DDBJ databases">
        <title>Genomic Encyclopedia of Type Strains, Phase IV (KMG-IV): sequencing the most valuable type-strain genomes for metagenomic binning, comparative biology and taxonomic classification.</title>
        <authorList>
            <person name="Goeker M."/>
        </authorList>
    </citation>
    <scope>NUCLEOTIDE SEQUENCE [LARGE SCALE GENOMIC DNA]</scope>
    <source>
        <strain evidence="1 2">DSM 26385</strain>
    </source>
</reference>
<evidence type="ECO:0008006" key="3">
    <source>
        <dbReference type="Google" id="ProtNLM"/>
    </source>
</evidence>